<comment type="caution">
    <text evidence="1">The sequence shown here is derived from an EMBL/GenBank/DDBJ whole genome shotgun (WGS) entry which is preliminary data.</text>
</comment>
<dbReference type="Proteomes" id="UP000800981">
    <property type="component" value="Unassembled WGS sequence"/>
</dbReference>
<name>A0ABX0GZT4_9ACTN</name>
<proteinExistence type="predicted"/>
<evidence type="ECO:0000313" key="1">
    <source>
        <dbReference type="EMBL" id="NHC16498.1"/>
    </source>
</evidence>
<keyword evidence="2" id="KW-1185">Reference proteome</keyword>
<dbReference type="RefSeq" id="WP_166284929.1">
    <property type="nucleotide sequence ID" value="NZ_JAANNP010000188.1"/>
</dbReference>
<accession>A0ABX0GZT4</accession>
<evidence type="ECO:0000313" key="2">
    <source>
        <dbReference type="Proteomes" id="UP000800981"/>
    </source>
</evidence>
<sequence length="50" mass="5291">MAVSIWGDAAKSDRAVDGAPQPVLSVLRRHGTADVVHLFPVLGDLSHAQE</sequence>
<dbReference type="EMBL" id="JAANNP010000188">
    <property type="protein sequence ID" value="NHC16498.1"/>
    <property type="molecule type" value="Genomic_DNA"/>
</dbReference>
<organism evidence="1 2">
    <name type="scientific">Motilibacter deserti</name>
    <dbReference type="NCBI Taxonomy" id="2714956"/>
    <lineage>
        <taxon>Bacteria</taxon>
        <taxon>Bacillati</taxon>
        <taxon>Actinomycetota</taxon>
        <taxon>Actinomycetes</taxon>
        <taxon>Motilibacterales</taxon>
        <taxon>Motilibacteraceae</taxon>
        <taxon>Motilibacter</taxon>
    </lineage>
</organism>
<protein>
    <submittedName>
        <fullName evidence="1">Uncharacterized protein</fullName>
    </submittedName>
</protein>
<reference evidence="1 2" key="1">
    <citation type="submission" date="2020-03" db="EMBL/GenBank/DDBJ databases">
        <title>Two novel Motilibacter sp.</title>
        <authorList>
            <person name="Liu S."/>
        </authorList>
    </citation>
    <scope>NUCLEOTIDE SEQUENCE [LARGE SCALE GENOMIC DNA]</scope>
    <source>
        <strain evidence="1 2">E257</strain>
    </source>
</reference>
<gene>
    <name evidence="1" type="ORF">G9H71_22175</name>
</gene>